<keyword evidence="9" id="KW-1185">Reference proteome</keyword>
<keyword evidence="6" id="KW-1133">Transmembrane helix</keyword>
<comment type="similarity">
    <text evidence="5">Belongs to the DAPG/phloretin hydrolase family.</text>
</comment>
<organism evidence="8 9">
    <name type="scientific">Aquimarina addita</name>
    <dbReference type="NCBI Taxonomy" id="870485"/>
    <lineage>
        <taxon>Bacteria</taxon>
        <taxon>Pseudomonadati</taxon>
        <taxon>Bacteroidota</taxon>
        <taxon>Flavobacteriia</taxon>
        <taxon>Flavobacteriales</taxon>
        <taxon>Flavobacteriaceae</taxon>
        <taxon>Aquimarina</taxon>
    </lineage>
</organism>
<dbReference type="InterPro" id="IPR041526">
    <property type="entry name" value="DAPG_hydrolase"/>
</dbReference>
<protein>
    <recommendedName>
        <fullName evidence="7">DAPG hydrolase PhiG domain-containing protein</fullName>
    </recommendedName>
</protein>
<feature type="domain" description="DAPG hydrolase PhiG" evidence="7">
    <location>
        <begin position="97"/>
        <end position="313"/>
    </location>
</feature>
<gene>
    <name evidence="8" type="ORF">GCM10022393_23670</name>
</gene>
<evidence type="ECO:0000256" key="6">
    <source>
        <dbReference type="SAM" id="Phobius"/>
    </source>
</evidence>
<evidence type="ECO:0000259" key="7">
    <source>
        <dbReference type="Pfam" id="PF18089"/>
    </source>
</evidence>
<sequence length="319" mass="36600">MYTIPLMNHRKRKIKMKLIGKIAVVFGTGILLVCVIIYLFDYRKPPASPSENWHAYLTEREQQHPLAKYWYKITKPDSVVLESLRKGPIIPSDMLAWENRLELSNPGYQKVENGWCLLEDGSGYVAVKTFFPNATAKMLDWWFVWAQQKENIRYKIWYPGAHYSMAEIDTPNTLKHPNGKENWGKSRFPVEDVGLGVSQIRLDFVPPDEFGFNEEPDSTSIVTVRVGLANGLFKHTDMIHYIRPVKGGVEMRSRFWMARDLEPMSGGLGLAAFLADNQFIKRRAMPSYAPKELAFHCATEYSQLAGFLPELYAVYGPKN</sequence>
<feature type="transmembrane region" description="Helical" evidence="6">
    <location>
        <begin position="21"/>
        <end position="40"/>
    </location>
</feature>
<proteinExistence type="inferred from homology"/>
<comment type="cofactor">
    <cofactor evidence="1">
        <name>Zn(2+)</name>
        <dbReference type="ChEBI" id="CHEBI:29105"/>
    </cofactor>
</comment>
<keyword evidence="2" id="KW-0479">Metal-binding</keyword>
<dbReference type="Proteomes" id="UP001500459">
    <property type="component" value="Unassembled WGS sequence"/>
</dbReference>
<evidence type="ECO:0000256" key="2">
    <source>
        <dbReference type="ARBA" id="ARBA00022723"/>
    </source>
</evidence>
<evidence type="ECO:0000313" key="9">
    <source>
        <dbReference type="Proteomes" id="UP001500459"/>
    </source>
</evidence>
<comment type="caution">
    <text evidence="8">The sequence shown here is derived from an EMBL/GenBank/DDBJ whole genome shotgun (WGS) entry which is preliminary data.</text>
</comment>
<name>A0ABP6UNV9_9FLAO</name>
<evidence type="ECO:0000313" key="8">
    <source>
        <dbReference type="EMBL" id="GAA3509967.1"/>
    </source>
</evidence>
<evidence type="ECO:0000256" key="4">
    <source>
        <dbReference type="ARBA" id="ARBA00022833"/>
    </source>
</evidence>
<accession>A0ABP6UNV9</accession>
<evidence type="ECO:0000256" key="3">
    <source>
        <dbReference type="ARBA" id="ARBA00022801"/>
    </source>
</evidence>
<dbReference type="Pfam" id="PF18089">
    <property type="entry name" value="DAPG_hydrolase"/>
    <property type="match status" value="1"/>
</dbReference>
<evidence type="ECO:0000256" key="5">
    <source>
        <dbReference type="ARBA" id="ARBA00023459"/>
    </source>
</evidence>
<evidence type="ECO:0000256" key="1">
    <source>
        <dbReference type="ARBA" id="ARBA00001947"/>
    </source>
</evidence>
<reference evidence="9" key="1">
    <citation type="journal article" date="2019" name="Int. J. Syst. Evol. Microbiol.">
        <title>The Global Catalogue of Microorganisms (GCM) 10K type strain sequencing project: providing services to taxonomists for standard genome sequencing and annotation.</title>
        <authorList>
            <consortium name="The Broad Institute Genomics Platform"/>
            <consortium name="The Broad Institute Genome Sequencing Center for Infectious Disease"/>
            <person name="Wu L."/>
            <person name="Ma J."/>
        </authorList>
    </citation>
    <scope>NUCLEOTIDE SEQUENCE [LARGE SCALE GENOMIC DNA]</scope>
    <source>
        <strain evidence="9">JCM 17106</strain>
    </source>
</reference>
<dbReference type="EMBL" id="BAABCW010000009">
    <property type="protein sequence ID" value="GAA3509967.1"/>
    <property type="molecule type" value="Genomic_DNA"/>
</dbReference>
<keyword evidence="4" id="KW-0862">Zinc</keyword>
<keyword evidence="3" id="KW-0378">Hydrolase</keyword>
<keyword evidence="6" id="KW-0812">Transmembrane</keyword>
<keyword evidence="6" id="KW-0472">Membrane</keyword>